<gene>
    <name evidence="4" type="ORF">CR513_06046</name>
</gene>
<accession>A0A371I3E9</accession>
<evidence type="ECO:0000256" key="1">
    <source>
        <dbReference type="ARBA" id="ARBA00022670"/>
    </source>
</evidence>
<dbReference type="PANTHER" id="PTHR42648">
    <property type="entry name" value="TRANSPOSASE, PUTATIVE-RELATED"/>
    <property type="match status" value="1"/>
</dbReference>
<evidence type="ECO:0008006" key="6">
    <source>
        <dbReference type="Google" id="ProtNLM"/>
    </source>
</evidence>
<protein>
    <recommendedName>
        <fullName evidence="6">GAG-pre-integrase domain-containing protein</fullName>
    </recommendedName>
</protein>
<keyword evidence="1" id="KW-0645">Protease</keyword>
<keyword evidence="1" id="KW-0378">Hydrolase</keyword>
<dbReference type="Proteomes" id="UP000257109">
    <property type="component" value="Unassembled WGS sequence"/>
</dbReference>
<feature type="non-terminal residue" evidence="4">
    <location>
        <position position="1"/>
    </location>
</feature>
<organism evidence="4 5">
    <name type="scientific">Mucuna pruriens</name>
    <name type="common">Velvet bean</name>
    <name type="synonym">Dolichos pruriens</name>
    <dbReference type="NCBI Taxonomy" id="157652"/>
    <lineage>
        <taxon>Eukaryota</taxon>
        <taxon>Viridiplantae</taxon>
        <taxon>Streptophyta</taxon>
        <taxon>Embryophyta</taxon>
        <taxon>Tracheophyta</taxon>
        <taxon>Spermatophyta</taxon>
        <taxon>Magnoliopsida</taxon>
        <taxon>eudicotyledons</taxon>
        <taxon>Gunneridae</taxon>
        <taxon>Pentapetalae</taxon>
        <taxon>rosids</taxon>
        <taxon>fabids</taxon>
        <taxon>Fabales</taxon>
        <taxon>Fabaceae</taxon>
        <taxon>Papilionoideae</taxon>
        <taxon>50 kb inversion clade</taxon>
        <taxon>NPAAA clade</taxon>
        <taxon>indigoferoid/millettioid clade</taxon>
        <taxon>Phaseoleae</taxon>
        <taxon>Mucuna</taxon>
    </lineage>
</organism>
<dbReference type="AlphaFoldDB" id="A0A371I3E9"/>
<keyword evidence="5" id="KW-1185">Reference proteome</keyword>
<evidence type="ECO:0000313" key="5">
    <source>
        <dbReference type="Proteomes" id="UP000257109"/>
    </source>
</evidence>
<proteinExistence type="predicted"/>
<name>A0A371I3E9_MUCPR</name>
<dbReference type="InterPro" id="IPR054722">
    <property type="entry name" value="PolX-like_BBD"/>
</dbReference>
<evidence type="ECO:0000259" key="2">
    <source>
        <dbReference type="Pfam" id="PF22936"/>
    </source>
</evidence>
<dbReference type="Pfam" id="PF22936">
    <property type="entry name" value="Pol_BBD"/>
    <property type="match status" value="1"/>
</dbReference>
<dbReference type="GO" id="GO:0008233">
    <property type="term" value="F:peptidase activity"/>
    <property type="evidence" value="ECO:0007669"/>
    <property type="project" value="UniProtKB-KW"/>
</dbReference>
<dbReference type="PANTHER" id="PTHR42648:SF28">
    <property type="entry name" value="TRANSPOSON-ENCODED PROTEIN WITH RIBONUCLEASE H-LIKE AND RETROVIRUS ZINC FINGER-LIKE DOMAINS"/>
    <property type="match status" value="1"/>
</dbReference>
<dbReference type="EMBL" id="QJKJ01001020">
    <property type="protein sequence ID" value="RDY09561.1"/>
    <property type="molecule type" value="Genomic_DNA"/>
</dbReference>
<dbReference type="InterPro" id="IPR057670">
    <property type="entry name" value="SH3_retrovirus"/>
</dbReference>
<feature type="domain" description="Retrovirus-related Pol polyprotein from transposon TNT 1-94-like beta-barrel" evidence="2">
    <location>
        <begin position="82"/>
        <end position="161"/>
    </location>
</feature>
<evidence type="ECO:0000259" key="3">
    <source>
        <dbReference type="Pfam" id="PF25597"/>
    </source>
</evidence>
<dbReference type="GO" id="GO:0006508">
    <property type="term" value="P:proteolysis"/>
    <property type="evidence" value="ECO:0007669"/>
    <property type="project" value="UniProtKB-KW"/>
</dbReference>
<sequence>MSISKSKSRYKNVECHYCHGTGHIQKLVYCGKKESKGKKGKSKEKDHDDDNDHDHVTTTIGDDLVILRDFESVNLVSDDSMWIIDSGATLHVTPKKELFTSYTSSDFGVLKMGNNGVSKVIGVGDVCLQTNMTVQLWLRGVKHAPDVHFNFISMYMLDDGGGYDNHFGYEKWKLTKGLKNAKLEKCSHCMVDKKTRVSFKKCPPSRKSKLIELVHSDVYGPLKEALSLYFEDKGPIALTIEVSNKIWFGKDVKYDYLRVFGCNAFVHVSKDEKSKLDIKIKQCIFVGYGHDEYG</sequence>
<evidence type="ECO:0000313" key="4">
    <source>
        <dbReference type="EMBL" id="RDY09561.1"/>
    </source>
</evidence>
<reference evidence="4" key="1">
    <citation type="submission" date="2018-05" db="EMBL/GenBank/DDBJ databases">
        <title>Draft genome of Mucuna pruriens seed.</title>
        <authorList>
            <person name="Nnadi N.E."/>
            <person name="Vos R."/>
            <person name="Hasami M.H."/>
            <person name="Devisetty U.K."/>
            <person name="Aguiy J.C."/>
        </authorList>
    </citation>
    <scope>NUCLEOTIDE SEQUENCE [LARGE SCALE GENOMIC DNA]</scope>
    <source>
        <strain evidence="4">JCA_2017</strain>
    </source>
</reference>
<comment type="caution">
    <text evidence="4">The sequence shown here is derived from an EMBL/GenBank/DDBJ whole genome shotgun (WGS) entry which is preliminary data.</text>
</comment>
<dbReference type="InterPro" id="IPR039537">
    <property type="entry name" value="Retrotran_Ty1/copia-like"/>
</dbReference>
<feature type="domain" description="Retroviral polymerase SH3-like" evidence="3">
    <location>
        <begin position="262"/>
        <end position="291"/>
    </location>
</feature>
<dbReference type="Pfam" id="PF25597">
    <property type="entry name" value="SH3_retrovirus"/>
    <property type="match status" value="1"/>
</dbReference>